<keyword evidence="6 14" id="KW-0349">Heme</keyword>
<sequence>MTIFLLVSLLLVFIILILIFTTCFCARRPKEHYRLCAKLPSMQRGYLTDLKFSLQLSTLKSKDVLPFFSKIFKHHGPLVHINVLGHSYVLLNDPDDIKALLSSPHHINKGPEYGMLKPWLNKGLLTSGSLKWQMRRKLLTYTFHFKILETYIPTFNKHAQCLTKKLENMASNNQRVSIYTHMTLCALDIVCDTIMGTELRSQEGKSIEYVKAINTVTDVMIKRIFKFWLWNESIFNLSQNGRNFNKSLKVLHTFTENVIKEKRAKHETVNCLETEELSFGKKRVESFLDLLIGISKQNPEKMTDSDIREEVDTFLFEGHDTSSTAMTMAFIQLGLHQDIQDNVREELYLIFGNSDREATMADLKSMTYLDRVIKETIRLYPSVPGVTRKLRQHLQIREYQIPPQSVVAVIPYLLHREEKHFPNPLTFDPDRFLPENSINRHPYAFIPFSAGPRNCIGQKFAMHQMKTIISTVIRKMKIETLGSQDDIKIGAQLILRPESLPDIKLTKIK</sequence>
<dbReference type="GO" id="GO:0005506">
    <property type="term" value="F:iron ion binding"/>
    <property type="evidence" value="ECO:0007669"/>
    <property type="project" value="InterPro"/>
</dbReference>
<evidence type="ECO:0000256" key="4">
    <source>
        <dbReference type="ARBA" id="ARBA00004406"/>
    </source>
</evidence>
<dbReference type="PANTHER" id="PTHR24291:SF189">
    <property type="entry name" value="CYTOCHROME P450 4C3-RELATED"/>
    <property type="match status" value="1"/>
</dbReference>
<evidence type="ECO:0000256" key="6">
    <source>
        <dbReference type="ARBA" id="ARBA00022617"/>
    </source>
</evidence>
<comment type="function">
    <text evidence="2">May be involved in the metabolism of insect hormones and in the breakdown of synthetic insecticides.</text>
</comment>
<dbReference type="OrthoDB" id="1470350at2759"/>
<evidence type="ECO:0000256" key="14">
    <source>
        <dbReference type="PIRSR" id="PIRSR602403-1"/>
    </source>
</evidence>
<dbReference type="InterPro" id="IPR050196">
    <property type="entry name" value="Cytochrome_P450_Monoox"/>
</dbReference>
<evidence type="ECO:0008006" key="18">
    <source>
        <dbReference type="Google" id="ProtNLM"/>
    </source>
</evidence>
<organism evidence="16 17">
    <name type="scientific">Aphis glycines</name>
    <name type="common">Soybean aphid</name>
    <dbReference type="NCBI Taxonomy" id="307491"/>
    <lineage>
        <taxon>Eukaryota</taxon>
        <taxon>Metazoa</taxon>
        <taxon>Ecdysozoa</taxon>
        <taxon>Arthropoda</taxon>
        <taxon>Hexapoda</taxon>
        <taxon>Insecta</taxon>
        <taxon>Pterygota</taxon>
        <taxon>Neoptera</taxon>
        <taxon>Paraneoptera</taxon>
        <taxon>Hemiptera</taxon>
        <taxon>Sternorrhyncha</taxon>
        <taxon>Aphidomorpha</taxon>
        <taxon>Aphidoidea</taxon>
        <taxon>Aphididae</taxon>
        <taxon>Aphidini</taxon>
        <taxon>Aphis</taxon>
        <taxon>Aphis</taxon>
    </lineage>
</organism>
<dbReference type="GO" id="GO:0016705">
    <property type="term" value="F:oxidoreductase activity, acting on paired donors, with incorporation or reduction of molecular oxygen"/>
    <property type="evidence" value="ECO:0007669"/>
    <property type="project" value="InterPro"/>
</dbReference>
<comment type="cofactor">
    <cofactor evidence="1 14">
        <name>heme</name>
        <dbReference type="ChEBI" id="CHEBI:30413"/>
    </cofactor>
</comment>
<keyword evidence="8" id="KW-0256">Endoplasmic reticulum</keyword>
<dbReference type="Proteomes" id="UP000475862">
    <property type="component" value="Unassembled WGS sequence"/>
</dbReference>
<evidence type="ECO:0000256" key="15">
    <source>
        <dbReference type="RuleBase" id="RU000461"/>
    </source>
</evidence>
<gene>
    <name evidence="16" type="ORF">AGLY_006885</name>
</gene>
<evidence type="ECO:0000256" key="7">
    <source>
        <dbReference type="ARBA" id="ARBA00022723"/>
    </source>
</evidence>
<dbReference type="PANTHER" id="PTHR24291">
    <property type="entry name" value="CYTOCHROME P450 FAMILY 4"/>
    <property type="match status" value="1"/>
</dbReference>
<evidence type="ECO:0000256" key="1">
    <source>
        <dbReference type="ARBA" id="ARBA00001971"/>
    </source>
</evidence>
<keyword evidence="7 14" id="KW-0479">Metal-binding</keyword>
<dbReference type="PRINTS" id="PR00385">
    <property type="entry name" value="P450"/>
</dbReference>
<evidence type="ECO:0000256" key="12">
    <source>
        <dbReference type="ARBA" id="ARBA00023033"/>
    </source>
</evidence>
<dbReference type="Pfam" id="PF00067">
    <property type="entry name" value="p450"/>
    <property type="match status" value="1"/>
</dbReference>
<name>A0A6G0TS81_APHGL</name>
<keyword evidence="12 15" id="KW-0503">Monooxygenase</keyword>
<keyword evidence="11 14" id="KW-0408">Iron</keyword>
<evidence type="ECO:0000256" key="2">
    <source>
        <dbReference type="ARBA" id="ARBA00003690"/>
    </source>
</evidence>
<reference evidence="16 17" key="1">
    <citation type="submission" date="2019-08" db="EMBL/GenBank/DDBJ databases">
        <title>The genome of the soybean aphid Biotype 1, its phylome, world population structure and adaptation to the North American continent.</title>
        <authorList>
            <person name="Giordano R."/>
            <person name="Donthu R.K."/>
            <person name="Hernandez A.G."/>
            <person name="Wright C.L."/>
            <person name="Zimin A.V."/>
        </authorList>
    </citation>
    <scope>NUCLEOTIDE SEQUENCE [LARGE SCALE GENOMIC DNA]</scope>
    <source>
        <tissue evidence="16">Whole aphids</tissue>
    </source>
</reference>
<dbReference type="GO" id="GO:0004497">
    <property type="term" value="F:monooxygenase activity"/>
    <property type="evidence" value="ECO:0007669"/>
    <property type="project" value="UniProtKB-KW"/>
</dbReference>
<comment type="subcellular location">
    <subcellularLocation>
        <location evidence="4">Endoplasmic reticulum membrane</location>
        <topology evidence="4">Peripheral membrane protein</topology>
    </subcellularLocation>
    <subcellularLocation>
        <location evidence="3">Microsome membrane</location>
        <topology evidence="3">Peripheral membrane protein</topology>
    </subcellularLocation>
</comment>
<feature type="binding site" description="axial binding residue" evidence="14">
    <location>
        <position position="455"/>
    </location>
    <ligand>
        <name>heme</name>
        <dbReference type="ChEBI" id="CHEBI:30413"/>
    </ligand>
    <ligandPart>
        <name>Fe</name>
        <dbReference type="ChEBI" id="CHEBI:18248"/>
    </ligandPart>
</feature>
<evidence type="ECO:0000256" key="11">
    <source>
        <dbReference type="ARBA" id="ARBA00023004"/>
    </source>
</evidence>
<keyword evidence="9" id="KW-0492">Microsome</keyword>
<keyword evidence="13" id="KW-0472">Membrane</keyword>
<comment type="caution">
    <text evidence="16">The sequence shown here is derived from an EMBL/GenBank/DDBJ whole genome shotgun (WGS) entry which is preliminary data.</text>
</comment>
<keyword evidence="10 15" id="KW-0560">Oxidoreductase</keyword>
<dbReference type="InterPro" id="IPR001128">
    <property type="entry name" value="Cyt_P450"/>
</dbReference>
<dbReference type="InterPro" id="IPR017972">
    <property type="entry name" value="Cyt_P450_CS"/>
</dbReference>
<dbReference type="InterPro" id="IPR036396">
    <property type="entry name" value="Cyt_P450_sf"/>
</dbReference>
<evidence type="ECO:0000256" key="3">
    <source>
        <dbReference type="ARBA" id="ARBA00004174"/>
    </source>
</evidence>
<protein>
    <recommendedName>
        <fullName evidence="18">Cytochrome P450</fullName>
    </recommendedName>
</protein>
<dbReference type="GO" id="GO:0005789">
    <property type="term" value="C:endoplasmic reticulum membrane"/>
    <property type="evidence" value="ECO:0007669"/>
    <property type="project" value="UniProtKB-SubCell"/>
</dbReference>
<dbReference type="Gene3D" id="1.10.630.10">
    <property type="entry name" value="Cytochrome P450"/>
    <property type="match status" value="1"/>
</dbReference>
<evidence type="ECO:0000313" key="16">
    <source>
        <dbReference type="EMBL" id="KAE9536823.1"/>
    </source>
</evidence>
<dbReference type="PRINTS" id="PR00465">
    <property type="entry name" value="EP450IV"/>
</dbReference>
<proteinExistence type="inferred from homology"/>
<dbReference type="AlphaFoldDB" id="A0A6G0TS81"/>
<evidence type="ECO:0000256" key="8">
    <source>
        <dbReference type="ARBA" id="ARBA00022824"/>
    </source>
</evidence>
<dbReference type="GO" id="GO:0020037">
    <property type="term" value="F:heme binding"/>
    <property type="evidence" value="ECO:0007669"/>
    <property type="project" value="InterPro"/>
</dbReference>
<accession>A0A6G0TS81</accession>
<dbReference type="EMBL" id="VYZN01000020">
    <property type="protein sequence ID" value="KAE9536823.1"/>
    <property type="molecule type" value="Genomic_DNA"/>
</dbReference>
<dbReference type="PROSITE" id="PS00086">
    <property type="entry name" value="CYTOCHROME_P450"/>
    <property type="match status" value="1"/>
</dbReference>
<dbReference type="SUPFAM" id="SSF48264">
    <property type="entry name" value="Cytochrome P450"/>
    <property type="match status" value="1"/>
</dbReference>
<evidence type="ECO:0000256" key="5">
    <source>
        <dbReference type="ARBA" id="ARBA00010617"/>
    </source>
</evidence>
<evidence type="ECO:0000256" key="10">
    <source>
        <dbReference type="ARBA" id="ARBA00023002"/>
    </source>
</evidence>
<dbReference type="CDD" id="cd20628">
    <property type="entry name" value="CYP4"/>
    <property type="match status" value="1"/>
</dbReference>
<keyword evidence="17" id="KW-1185">Reference proteome</keyword>
<evidence type="ECO:0000313" key="17">
    <source>
        <dbReference type="Proteomes" id="UP000475862"/>
    </source>
</evidence>
<dbReference type="InterPro" id="IPR002403">
    <property type="entry name" value="Cyt_P450_E_grp-IV"/>
</dbReference>
<evidence type="ECO:0000256" key="9">
    <source>
        <dbReference type="ARBA" id="ARBA00022848"/>
    </source>
</evidence>
<comment type="similarity">
    <text evidence="5 15">Belongs to the cytochrome P450 family.</text>
</comment>
<evidence type="ECO:0000256" key="13">
    <source>
        <dbReference type="ARBA" id="ARBA00023136"/>
    </source>
</evidence>